<dbReference type="Proteomes" id="UP000176581">
    <property type="component" value="Unassembled WGS sequence"/>
</dbReference>
<feature type="domain" description="Pseudouridine synthase RsuA/RluA-like" evidence="4">
    <location>
        <begin position="12"/>
        <end position="177"/>
    </location>
</feature>
<proteinExistence type="inferred from homology"/>
<dbReference type="Pfam" id="PF00849">
    <property type="entry name" value="PseudoU_synth_2"/>
    <property type="match status" value="1"/>
</dbReference>
<comment type="catalytic activity">
    <reaction evidence="3">
        <text>a uridine in RNA = a pseudouridine in RNA</text>
        <dbReference type="Rhea" id="RHEA:48348"/>
        <dbReference type="Rhea" id="RHEA-COMP:12068"/>
        <dbReference type="Rhea" id="RHEA-COMP:12069"/>
        <dbReference type="ChEBI" id="CHEBI:65314"/>
        <dbReference type="ChEBI" id="CHEBI:65315"/>
    </reaction>
</comment>
<dbReference type="InterPro" id="IPR006224">
    <property type="entry name" value="PsdUridine_synth_RluA-like_CS"/>
</dbReference>
<comment type="similarity">
    <text evidence="1 3">Belongs to the pseudouridine synthase RluA family.</text>
</comment>
<organism evidence="5 6">
    <name type="scientific">Candidatus Yanofskybacteria bacterium RIFCSPHIGHO2_02_FULL_43_22</name>
    <dbReference type="NCBI Taxonomy" id="1802681"/>
    <lineage>
        <taxon>Bacteria</taxon>
        <taxon>Candidatus Yanofskyibacteriota</taxon>
    </lineage>
</organism>
<sequence length="248" mass="28014">MAKISIIYEDKDLLILNKPSGLITHPKNISDTQDSVTDWLIEKYPYIKNIGEPFIASGSEVPRAGVVHRLDKDTSGLLIVSKNNEAFFYLKKLFRDRKIKKHYLALVNSRPKEPMGVISSPLGRMGLKRTTKIIGNKLIDKKEAETEYRTVKNYKNYTLLDVAPKTGRTHQIRVHLNSIGHPIAGDRIYGFKKLKSPTGLSRLFLHAYKLELTAPPSVKASGDRPDGKKIVLEADLPDELQNVLNMLR</sequence>
<keyword evidence="3" id="KW-0413">Isomerase</keyword>
<dbReference type="InterPro" id="IPR050188">
    <property type="entry name" value="RluA_PseudoU_synthase"/>
</dbReference>
<dbReference type="GO" id="GO:0000455">
    <property type="term" value="P:enzyme-directed rRNA pseudouridine synthesis"/>
    <property type="evidence" value="ECO:0007669"/>
    <property type="project" value="TreeGrafter"/>
</dbReference>
<dbReference type="SUPFAM" id="SSF55120">
    <property type="entry name" value="Pseudouridine synthase"/>
    <property type="match status" value="1"/>
</dbReference>
<dbReference type="NCBIfam" id="TIGR00005">
    <property type="entry name" value="rluA_subfam"/>
    <property type="match status" value="1"/>
</dbReference>
<dbReference type="EC" id="5.4.99.-" evidence="3"/>
<dbReference type="GO" id="GO:0009982">
    <property type="term" value="F:pseudouridine synthase activity"/>
    <property type="evidence" value="ECO:0007669"/>
    <property type="project" value="InterPro"/>
</dbReference>
<dbReference type="Gene3D" id="3.30.2350.10">
    <property type="entry name" value="Pseudouridine synthase"/>
    <property type="match status" value="1"/>
</dbReference>
<reference evidence="5 6" key="1">
    <citation type="journal article" date="2016" name="Nat. Commun.">
        <title>Thousands of microbial genomes shed light on interconnected biogeochemical processes in an aquifer system.</title>
        <authorList>
            <person name="Anantharaman K."/>
            <person name="Brown C.T."/>
            <person name="Hug L.A."/>
            <person name="Sharon I."/>
            <person name="Castelle C.J."/>
            <person name="Probst A.J."/>
            <person name="Thomas B.C."/>
            <person name="Singh A."/>
            <person name="Wilkins M.J."/>
            <person name="Karaoz U."/>
            <person name="Brodie E.L."/>
            <person name="Williams K.H."/>
            <person name="Hubbard S.S."/>
            <person name="Banfield J.F."/>
        </authorList>
    </citation>
    <scope>NUCLEOTIDE SEQUENCE [LARGE SCALE GENOMIC DNA]</scope>
</reference>
<comment type="caution">
    <text evidence="5">The sequence shown here is derived from an EMBL/GenBank/DDBJ whole genome shotgun (WGS) entry which is preliminary data.</text>
</comment>
<dbReference type="GO" id="GO:0003723">
    <property type="term" value="F:RNA binding"/>
    <property type="evidence" value="ECO:0007669"/>
    <property type="project" value="InterPro"/>
</dbReference>
<evidence type="ECO:0000256" key="1">
    <source>
        <dbReference type="ARBA" id="ARBA00010876"/>
    </source>
</evidence>
<evidence type="ECO:0000313" key="6">
    <source>
        <dbReference type="Proteomes" id="UP000176581"/>
    </source>
</evidence>
<dbReference type="InterPro" id="IPR020103">
    <property type="entry name" value="PsdUridine_synth_cat_dom_sf"/>
</dbReference>
<dbReference type="EMBL" id="MGJV01000029">
    <property type="protein sequence ID" value="OGN14002.1"/>
    <property type="molecule type" value="Genomic_DNA"/>
</dbReference>
<evidence type="ECO:0000259" key="4">
    <source>
        <dbReference type="Pfam" id="PF00849"/>
    </source>
</evidence>
<dbReference type="InterPro" id="IPR006145">
    <property type="entry name" value="PsdUridine_synth_RsuA/RluA"/>
</dbReference>
<dbReference type="AlphaFoldDB" id="A0A1F8FLT9"/>
<name>A0A1F8FLT9_9BACT</name>
<dbReference type="PANTHER" id="PTHR21600">
    <property type="entry name" value="MITOCHONDRIAL RNA PSEUDOURIDINE SYNTHASE"/>
    <property type="match status" value="1"/>
</dbReference>
<accession>A0A1F8FLT9</accession>
<evidence type="ECO:0000256" key="3">
    <source>
        <dbReference type="RuleBase" id="RU362028"/>
    </source>
</evidence>
<evidence type="ECO:0000256" key="2">
    <source>
        <dbReference type="PIRSR" id="PIRSR606225-1"/>
    </source>
</evidence>
<comment type="function">
    <text evidence="3">Responsible for synthesis of pseudouridine from uracil.</text>
</comment>
<dbReference type="InterPro" id="IPR006225">
    <property type="entry name" value="PsdUridine_synth_RluC/D"/>
</dbReference>
<dbReference type="CDD" id="cd02869">
    <property type="entry name" value="PseudoU_synth_RluA_like"/>
    <property type="match status" value="1"/>
</dbReference>
<dbReference type="GO" id="GO:0140098">
    <property type="term" value="F:catalytic activity, acting on RNA"/>
    <property type="evidence" value="ECO:0007669"/>
    <property type="project" value="UniProtKB-ARBA"/>
</dbReference>
<dbReference type="PANTHER" id="PTHR21600:SF87">
    <property type="entry name" value="RNA PSEUDOURIDYLATE SYNTHASE DOMAIN-CONTAINING PROTEIN 1"/>
    <property type="match status" value="1"/>
</dbReference>
<evidence type="ECO:0000313" key="5">
    <source>
        <dbReference type="EMBL" id="OGN14002.1"/>
    </source>
</evidence>
<gene>
    <name evidence="5" type="ORF">A3J47_04410</name>
</gene>
<feature type="active site" evidence="2">
    <location>
        <position position="71"/>
    </location>
</feature>
<dbReference type="PROSITE" id="PS01129">
    <property type="entry name" value="PSI_RLU"/>
    <property type="match status" value="1"/>
</dbReference>
<protein>
    <recommendedName>
        <fullName evidence="3">Pseudouridine synthase</fullName>
        <ecNumber evidence="3">5.4.99.-</ecNumber>
    </recommendedName>
</protein>